<dbReference type="PANTHER" id="PTHR35784:SF1">
    <property type="entry name" value="MEDIATOR OF RNA POLYMERASE II TRANSCRIPTION SUBUNIT 5"/>
    <property type="match status" value="1"/>
</dbReference>
<dbReference type="InterPro" id="IPR014801">
    <property type="entry name" value="Mediator_Med5_fun"/>
</dbReference>
<dbReference type="PANTHER" id="PTHR35784">
    <property type="entry name" value="MEDIATOR OF RNA POLYMERASE II TRANSCRIPTION SUBUNIT 5"/>
    <property type="match status" value="1"/>
</dbReference>
<accession>A0ABP1CIC2</accession>
<dbReference type="EMBL" id="OZ037944">
    <property type="protein sequence ID" value="CAL1695432.1"/>
    <property type="molecule type" value="Genomic_DNA"/>
</dbReference>
<organism evidence="10 11">
    <name type="scientific">Somion occarium</name>
    <dbReference type="NCBI Taxonomy" id="3059160"/>
    <lineage>
        <taxon>Eukaryota</taxon>
        <taxon>Fungi</taxon>
        <taxon>Dikarya</taxon>
        <taxon>Basidiomycota</taxon>
        <taxon>Agaricomycotina</taxon>
        <taxon>Agaricomycetes</taxon>
        <taxon>Polyporales</taxon>
        <taxon>Cerrenaceae</taxon>
        <taxon>Somion</taxon>
    </lineage>
</organism>
<sequence length="945" mass="103233">MSLNEITRNCYQNGITAKKWLSLCKLFASKNAAHSTPEALQMEMCHSVLALLSSYPGDASLRRYLKTAVEDGFLPLHTFVSSFLLGVRSTELHDADTLDMLCRVALDSYHTSGNQPIGSLVSAGTSSADILTPIQLTLQLLRTASLLPITPLHPLHNSASELLYLLLSCVSDVSTIPTAHAFSFMNEAADALPIIRLPPIVRQNLENILLQLYQNTDDTRLALDTQVVHSQQFAGTGDIIGPSSESDIVSFSLLFQSLLLYRGREYGAGDGPHAVALLVSFHRLSSWNPATFYKQLLHSAINMLAHVNISSSGGAQYLITRAFITGRLPALLAKFEEVEVEGTKSDWRGAMHLAVPSLFQHSVLLQGCEVPLDPHASDSQNSNSSTSRSTSFIGELIHQFSEFGLVEQSFVSTMFPTQANEFHSKIWSEAHDAGLEIKAYLETKFAADSSEDDIAGIVQRILKDPCSHAAFSELILKWFLAQASPLDIEPLDHLCKILQSHPEMIDILSLHIKLSMLASPALALLEDYECETVGDPQTAVSHLGGIVLFLQSILARFNLPAEKLMLGERKLNTAILTSAHVIYRVEELKGPESVSFHSWSKALFDSGSEGIEDGILRSTPPRTLLKLAATLVSSAIQSCSDRKIDKDVLNNGISFFRGPLLNWTLAGIVKMLLLEIQHRRFIAPLHLDVLQQLVTFQPFPKIVLHLSAGAILRLFTQSTPIQLSQTDTFDPTSIRRVALQTLGVSDESTTNTNLSLTSGHSKGHNSARELIQHALTDAATGKAPIIDVERCLLLMPPTQFLPALYSELAAIRQIETPRRIATHILATPRPSSSPPLLPIFLHVTLPTLITSIDKVSPTEQAIATDLLVAIISSALTAALHTEWALVSVCSEQRFVLGQSTTILARRLGGDLRRKAGKSPMSGAIARRLASSQPFVSNFPSFMAEV</sequence>
<comment type="subunit">
    <text evidence="9">Component of the Mediator complex.</text>
</comment>
<evidence type="ECO:0000256" key="9">
    <source>
        <dbReference type="RuleBase" id="RU364142"/>
    </source>
</evidence>
<keyword evidence="7 9" id="KW-0539">Nucleus</keyword>
<evidence type="ECO:0000256" key="3">
    <source>
        <dbReference type="ARBA" id="ARBA00020628"/>
    </source>
</evidence>
<protein>
    <recommendedName>
        <fullName evidence="3 9">Mediator of RNA polymerase II transcription subunit 5</fullName>
    </recommendedName>
    <alternativeName>
        <fullName evidence="8 9">Mediator complex subunit 5</fullName>
    </alternativeName>
</protein>
<dbReference type="Proteomes" id="UP001497453">
    <property type="component" value="Chromosome 1"/>
</dbReference>
<dbReference type="Pfam" id="PF08689">
    <property type="entry name" value="Med5"/>
    <property type="match status" value="1"/>
</dbReference>
<evidence type="ECO:0000256" key="1">
    <source>
        <dbReference type="ARBA" id="ARBA00004123"/>
    </source>
</evidence>
<proteinExistence type="inferred from homology"/>
<evidence type="ECO:0000256" key="7">
    <source>
        <dbReference type="ARBA" id="ARBA00023242"/>
    </source>
</evidence>
<comment type="function">
    <text evidence="9">Component of the Mediator complex, a coactivator involved in the regulated transcription of nearly all RNA polymerase II-dependent genes. Mediator functions as a bridge to convey information from gene-specific regulatory proteins to the basal RNA polymerase II transcription machinery. Mediator is recruited to promoters by direct interactions with regulatory proteins and serves as a scaffold for the assembly of a functional preinitiation complex with RNA polymerase II and the general transcription factors.</text>
</comment>
<evidence type="ECO:0000313" key="10">
    <source>
        <dbReference type="EMBL" id="CAL1695432.1"/>
    </source>
</evidence>
<comment type="similarity">
    <text evidence="2 9">Belongs to the Mediator complex subunit 5 family.</text>
</comment>
<evidence type="ECO:0000256" key="5">
    <source>
        <dbReference type="ARBA" id="ARBA00023159"/>
    </source>
</evidence>
<reference evidence="11" key="1">
    <citation type="submission" date="2024-04" db="EMBL/GenBank/DDBJ databases">
        <authorList>
            <person name="Shaw F."/>
            <person name="Minotto A."/>
        </authorList>
    </citation>
    <scope>NUCLEOTIDE SEQUENCE [LARGE SCALE GENOMIC DNA]</scope>
</reference>
<keyword evidence="6 9" id="KW-0804">Transcription</keyword>
<evidence type="ECO:0000256" key="6">
    <source>
        <dbReference type="ARBA" id="ARBA00023163"/>
    </source>
</evidence>
<evidence type="ECO:0000256" key="8">
    <source>
        <dbReference type="ARBA" id="ARBA00031256"/>
    </source>
</evidence>
<keyword evidence="5 9" id="KW-0010">Activator</keyword>
<evidence type="ECO:0000256" key="4">
    <source>
        <dbReference type="ARBA" id="ARBA00023015"/>
    </source>
</evidence>
<evidence type="ECO:0000313" key="11">
    <source>
        <dbReference type="Proteomes" id="UP001497453"/>
    </source>
</evidence>
<evidence type="ECO:0000256" key="2">
    <source>
        <dbReference type="ARBA" id="ARBA00008782"/>
    </source>
</evidence>
<keyword evidence="4 9" id="KW-0805">Transcription regulation</keyword>
<name>A0ABP1CIC2_9APHY</name>
<comment type="subcellular location">
    <subcellularLocation>
        <location evidence="1 9">Nucleus</location>
    </subcellularLocation>
</comment>
<gene>
    <name evidence="9" type="primary">MED5</name>
    <name evidence="10" type="ORF">GFSPODELE1_LOCUS748</name>
</gene>
<keyword evidence="11" id="KW-1185">Reference proteome</keyword>